<dbReference type="STRING" id="483218.BACPEC_01100"/>
<sequence length="41" mass="5040">MCFSFFCANMKKYNYSAHNDVFLCIMIKESLLNNERKRWRS</sequence>
<dbReference type="Proteomes" id="UP000003136">
    <property type="component" value="Unassembled WGS sequence"/>
</dbReference>
<dbReference type="EMBL" id="ABVQ01000035">
    <property type="protein sequence ID" value="EEC58112.1"/>
    <property type="molecule type" value="Genomic_DNA"/>
</dbReference>
<name>B7AQZ0_9FIRM</name>
<accession>B7AQZ0</accession>
<comment type="caution">
    <text evidence="1">The sequence shown here is derived from an EMBL/GenBank/DDBJ whole genome shotgun (WGS) entry which is preliminary data.</text>
</comment>
<reference evidence="1 2" key="1">
    <citation type="submission" date="2008-11" db="EMBL/GenBank/DDBJ databases">
        <title>Draft genome sequence of Bacteroides pectinophilus (ATCC 43243).</title>
        <authorList>
            <person name="Sudarsanam P."/>
            <person name="Ley R."/>
            <person name="Guruge J."/>
            <person name="Turnbaugh P.J."/>
            <person name="Mahowald M."/>
            <person name="Liep D."/>
            <person name="Gordon J."/>
        </authorList>
    </citation>
    <scope>NUCLEOTIDE SEQUENCE [LARGE SCALE GENOMIC DNA]</scope>
    <source>
        <strain evidence="1 2">ATCC 43243</strain>
    </source>
</reference>
<reference evidence="1 2" key="2">
    <citation type="submission" date="2008-11" db="EMBL/GenBank/DDBJ databases">
        <authorList>
            <person name="Fulton L."/>
            <person name="Clifton S."/>
            <person name="Fulton B."/>
            <person name="Xu J."/>
            <person name="Minx P."/>
            <person name="Pepin K.H."/>
            <person name="Johnson M."/>
            <person name="Bhonagiri V."/>
            <person name="Nash W.E."/>
            <person name="Mardis E.R."/>
            <person name="Wilson R.K."/>
        </authorList>
    </citation>
    <scope>NUCLEOTIDE SEQUENCE [LARGE SCALE GENOMIC DNA]</scope>
    <source>
        <strain evidence="1 2">ATCC 43243</strain>
    </source>
</reference>
<dbReference type="AlphaFoldDB" id="B7AQZ0"/>
<gene>
    <name evidence="1" type="ORF">BACPEC_01100</name>
</gene>
<keyword evidence="2" id="KW-1185">Reference proteome</keyword>
<proteinExistence type="predicted"/>
<protein>
    <submittedName>
        <fullName evidence="1">Uncharacterized protein</fullName>
    </submittedName>
</protein>
<dbReference type="HOGENOM" id="CLU_3265884_0_0_9"/>
<evidence type="ECO:0000313" key="2">
    <source>
        <dbReference type="Proteomes" id="UP000003136"/>
    </source>
</evidence>
<evidence type="ECO:0000313" key="1">
    <source>
        <dbReference type="EMBL" id="EEC58112.1"/>
    </source>
</evidence>
<organism evidence="1 2">
    <name type="scientific">[Bacteroides] pectinophilus ATCC 43243</name>
    <dbReference type="NCBI Taxonomy" id="483218"/>
    <lineage>
        <taxon>Bacteria</taxon>
        <taxon>Bacillati</taxon>
        <taxon>Bacillota</taxon>
        <taxon>Clostridia</taxon>
        <taxon>Eubacteriales</taxon>
    </lineage>
</organism>